<evidence type="ECO:0000256" key="3">
    <source>
        <dbReference type="ARBA" id="ARBA00012453"/>
    </source>
</evidence>
<evidence type="ECO:0000256" key="13">
    <source>
        <dbReference type="PIRSR" id="PIRSR604385-2"/>
    </source>
</evidence>
<dbReference type="EMBL" id="JAAEDH010000014">
    <property type="protein sequence ID" value="MBR0655977.1"/>
    <property type="molecule type" value="Genomic_DNA"/>
</dbReference>
<accession>A0AAF1KUD3</accession>
<dbReference type="Pfam" id="PF00293">
    <property type="entry name" value="NUDIX"/>
    <property type="match status" value="1"/>
</dbReference>
<evidence type="ECO:0000256" key="1">
    <source>
        <dbReference type="ARBA" id="ARBA00001946"/>
    </source>
</evidence>
<dbReference type="NCBIfam" id="TIGR00052">
    <property type="entry name" value="nudix-type nucleoside diphosphatase, YffH/AdpP family"/>
    <property type="match status" value="1"/>
</dbReference>
<dbReference type="CDD" id="cd24155">
    <property type="entry name" value="NUDIX_ADPRase"/>
    <property type="match status" value="1"/>
</dbReference>
<keyword evidence="5 13" id="KW-0479">Metal-binding</keyword>
<dbReference type="Proteomes" id="UP001196068">
    <property type="component" value="Unassembled WGS sequence"/>
</dbReference>
<dbReference type="GO" id="GO:0019144">
    <property type="term" value="F:ADP-sugar diphosphatase activity"/>
    <property type="evidence" value="ECO:0007669"/>
    <property type="project" value="TreeGrafter"/>
</dbReference>
<comment type="similarity">
    <text evidence="2">Belongs to the Nudix hydrolase family. NudF subfamily.</text>
</comment>
<dbReference type="GO" id="GO:0047631">
    <property type="term" value="F:ADP-ribose diphosphatase activity"/>
    <property type="evidence" value="ECO:0007669"/>
    <property type="project" value="UniProtKB-EC"/>
</dbReference>
<evidence type="ECO:0000256" key="14">
    <source>
        <dbReference type="PIRSR" id="PIRSR604385-3"/>
    </source>
</evidence>
<feature type="binding site" evidence="13">
    <location>
        <position position="161"/>
    </location>
    <ligand>
        <name>Mg(2+)</name>
        <dbReference type="ChEBI" id="CHEBI:18420"/>
        <label>1</label>
    </ligand>
</feature>
<dbReference type="RefSeq" id="WP_211874821.1">
    <property type="nucleotide sequence ID" value="NZ_JAAEDH010000014.1"/>
</dbReference>
<proteinExistence type="inferred from homology"/>
<reference evidence="16" key="1">
    <citation type="submission" date="2020-01" db="EMBL/GenBank/DDBJ databases">
        <authorList>
            <person name="Rat A."/>
        </authorList>
    </citation>
    <scope>NUCLEOTIDE SEQUENCE</scope>
    <source>
        <strain evidence="16">LMG 28251</strain>
    </source>
</reference>
<dbReference type="PROSITE" id="PS51462">
    <property type="entry name" value="NUDIX"/>
    <property type="match status" value="1"/>
</dbReference>
<evidence type="ECO:0000256" key="2">
    <source>
        <dbReference type="ARBA" id="ARBA00007482"/>
    </source>
</evidence>
<dbReference type="InterPro" id="IPR004385">
    <property type="entry name" value="NDP_pyrophosphatase"/>
</dbReference>
<evidence type="ECO:0000256" key="6">
    <source>
        <dbReference type="ARBA" id="ARBA00022801"/>
    </source>
</evidence>
<evidence type="ECO:0000256" key="4">
    <source>
        <dbReference type="ARBA" id="ARBA00013297"/>
    </source>
</evidence>
<feature type="short sequence motif" description="Nudix box" evidence="14">
    <location>
        <begin position="93"/>
        <end position="115"/>
    </location>
</feature>
<dbReference type="Gene3D" id="3.90.79.10">
    <property type="entry name" value="Nucleoside Triphosphate Pyrophosphohydrolase"/>
    <property type="match status" value="1"/>
</dbReference>
<name>A0AAF1KUD3_9PROT</name>
<gene>
    <name evidence="16" type="ORF">GXW79_12920</name>
</gene>
<evidence type="ECO:0000256" key="12">
    <source>
        <dbReference type="ARBA" id="ARBA00049546"/>
    </source>
</evidence>
<dbReference type="PANTHER" id="PTHR11839">
    <property type="entry name" value="UDP/ADP-SUGAR PYROPHOSPHATASE"/>
    <property type="match status" value="1"/>
</dbReference>
<feature type="domain" description="Nudix hydrolase" evidence="15">
    <location>
        <begin position="51"/>
        <end position="190"/>
    </location>
</feature>
<comment type="caution">
    <text evidence="16">The sequence shown here is derived from an EMBL/GenBank/DDBJ whole genome shotgun (WGS) entry which is preliminary data.</text>
</comment>
<keyword evidence="7 13" id="KW-0460">Magnesium</keyword>
<keyword evidence="17" id="KW-1185">Reference proteome</keyword>
<evidence type="ECO:0000259" key="15">
    <source>
        <dbReference type="PROSITE" id="PS51462"/>
    </source>
</evidence>
<comment type="function">
    <text evidence="8">Acts on ADP-mannose and ADP-glucose as well as ADP-ribose. Prevents glycogen biosynthesis. The reaction catalyzed by this enzyme is a limiting step of the gluconeogenic process.</text>
</comment>
<evidence type="ECO:0000256" key="5">
    <source>
        <dbReference type="ARBA" id="ARBA00022723"/>
    </source>
</evidence>
<dbReference type="InterPro" id="IPR015797">
    <property type="entry name" value="NUDIX_hydrolase-like_dom_sf"/>
</dbReference>
<evidence type="ECO:0000313" key="16">
    <source>
        <dbReference type="EMBL" id="MBR0655977.1"/>
    </source>
</evidence>
<feature type="binding site" evidence="13">
    <location>
        <position position="92"/>
    </location>
    <ligand>
        <name>Mg(2+)</name>
        <dbReference type="ChEBI" id="CHEBI:18420"/>
        <label>1</label>
    </ligand>
</feature>
<dbReference type="InterPro" id="IPR000086">
    <property type="entry name" value="NUDIX_hydrolase_dom"/>
</dbReference>
<sequence>MATTPIPPFPGLNLLDQETVWNGRFPLDRIRFRKRRFDGAEGGLLTWELRRRGRAAAILPYDAKRDRVALIEQFRLPALAAGMHPVMTEVPAGLCEPGEDPAETARRELAEETQLVPTALEALGRYILNQGDSDETIHLYLARCDLPDLLPMHHGLAAEHEDIRLRLLPAKEAIEMLDDNRIENATAALCLHWLARHHARLLREWK</sequence>
<comment type="catalytic activity">
    <reaction evidence="12">
        <text>ADP-D-ribose + H2O = D-ribose 5-phosphate + AMP + 2 H(+)</text>
        <dbReference type="Rhea" id="RHEA:10412"/>
        <dbReference type="ChEBI" id="CHEBI:15377"/>
        <dbReference type="ChEBI" id="CHEBI:15378"/>
        <dbReference type="ChEBI" id="CHEBI:57967"/>
        <dbReference type="ChEBI" id="CHEBI:78346"/>
        <dbReference type="ChEBI" id="CHEBI:456215"/>
        <dbReference type="EC" id="3.6.1.13"/>
    </reaction>
</comment>
<evidence type="ECO:0000256" key="9">
    <source>
        <dbReference type="ARBA" id="ARBA00030162"/>
    </source>
</evidence>
<dbReference type="AlphaFoldDB" id="A0AAF1KUD3"/>
<protein>
    <recommendedName>
        <fullName evidence="4">ADP-ribose pyrophosphatase</fullName>
        <ecNumber evidence="3">3.6.1.13</ecNumber>
    </recommendedName>
    <alternativeName>
        <fullName evidence="9">ADP-ribose diphosphatase</fullName>
    </alternativeName>
    <alternativeName>
        <fullName evidence="11">ADP-ribose phosphohydrolase</fullName>
    </alternativeName>
    <alternativeName>
        <fullName evidence="10">Adenosine diphosphoribose pyrophosphatase</fullName>
    </alternativeName>
</protein>
<comment type="cofactor">
    <cofactor evidence="1 13">
        <name>Mg(2+)</name>
        <dbReference type="ChEBI" id="CHEBI:18420"/>
    </cofactor>
</comment>
<evidence type="ECO:0000256" key="11">
    <source>
        <dbReference type="ARBA" id="ARBA00033056"/>
    </source>
</evidence>
<evidence type="ECO:0000256" key="8">
    <source>
        <dbReference type="ARBA" id="ARBA00025164"/>
    </source>
</evidence>
<dbReference type="GO" id="GO:0005829">
    <property type="term" value="C:cytosol"/>
    <property type="evidence" value="ECO:0007669"/>
    <property type="project" value="TreeGrafter"/>
</dbReference>
<dbReference type="PANTHER" id="PTHR11839:SF5">
    <property type="entry name" value="ADP-RIBOSE PYROPHOSPHATASE"/>
    <property type="match status" value="1"/>
</dbReference>
<dbReference type="EC" id="3.6.1.13" evidence="3"/>
<keyword evidence="6" id="KW-0378">Hydrolase</keyword>
<dbReference type="GO" id="GO:0019693">
    <property type="term" value="P:ribose phosphate metabolic process"/>
    <property type="evidence" value="ECO:0007669"/>
    <property type="project" value="TreeGrafter"/>
</dbReference>
<evidence type="ECO:0000256" key="10">
    <source>
        <dbReference type="ARBA" id="ARBA00030308"/>
    </source>
</evidence>
<dbReference type="GO" id="GO:0006753">
    <property type="term" value="P:nucleoside phosphate metabolic process"/>
    <property type="evidence" value="ECO:0007669"/>
    <property type="project" value="TreeGrafter"/>
</dbReference>
<dbReference type="GO" id="GO:0046872">
    <property type="term" value="F:metal ion binding"/>
    <property type="evidence" value="ECO:0007669"/>
    <property type="project" value="UniProtKB-KW"/>
</dbReference>
<organism evidence="16 17">
    <name type="scientific">Plastoroseomonas arctica</name>
    <dbReference type="NCBI Taxonomy" id="1509237"/>
    <lineage>
        <taxon>Bacteria</taxon>
        <taxon>Pseudomonadati</taxon>
        <taxon>Pseudomonadota</taxon>
        <taxon>Alphaproteobacteria</taxon>
        <taxon>Acetobacterales</taxon>
        <taxon>Acetobacteraceae</taxon>
        <taxon>Plastoroseomonas</taxon>
    </lineage>
</organism>
<feature type="binding site" evidence="13">
    <location>
        <position position="108"/>
    </location>
    <ligand>
        <name>Mg(2+)</name>
        <dbReference type="ChEBI" id="CHEBI:18420"/>
        <label>1</label>
    </ligand>
</feature>
<dbReference type="SUPFAM" id="SSF55811">
    <property type="entry name" value="Nudix"/>
    <property type="match status" value="1"/>
</dbReference>
<feature type="binding site" evidence="13">
    <location>
        <position position="112"/>
    </location>
    <ligand>
        <name>Mg(2+)</name>
        <dbReference type="ChEBI" id="CHEBI:18420"/>
        <label>1</label>
    </ligand>
</feature>
<evidence type="ECO:0000313" key="17">
    <source>
        <dbReference type="Proteomes" id="UP001196068"/>
    </source>
</evidence>
<reference evidence="16" key="2">
    <citation type="journal article" date="2021" name="Syst. Appl. Microbiol.">
        <title>Roseomonas hellenica sp. nov., isolated from roots of wild-growing Alkanna tinctoria.</title>
        <authorList>
            <person name="Rat A."/>
            <person name="Naranjo H.D."/>
            <person name="Lebbe L."/>
            <person name="Cnockaert M."/>
            <person name="Krigas N."/>
            <person name="Grigoriadou K."/>
            <person name="Maloupa E."/>
            <person name="Willems A."/>
        </authorList>
    </citation>
    <scope>NUCLEOTIDE SEQUENCE</scope>
    <source>
        <strain evidence="16">LMG 28251</strain>
    </source>
</reference>
<evidence type="ECO:0000256" key="7">
    <source>
        <dbReference type="ARBA" id="ARBA00022842"/>
    </source>
</evidence>